<feature type="compositionally biased region" description="Low complexity" evidence="1">
    <location>
        <begin position="153"/>
        <end position="173"/>
    </location>
</feature>
<protein>
    <recommendedName>
        <fullName evidence="4">Helix-turn-helix DNA binding domain protein</fullName>
    </recommendedName>
</protein>
<keyword evidence="3" id="KW-1185">Reference proteome</keyword>
<evidence type="ECO:0008006" key="4">
    <source>
        <dbReference type="Google" id="ProtNLM"/>
    </source>
</evidence>
<sequence length="367" mass="39155">MGSELRRKLRVALGPDITGLQRAVALEIADDARYDDNWRYDPDKGRRSKVRLAELVEWTGAKDANVVRNAIKRLSAAGWEFRAPIGRDKHGKPMYAVPGRAMTFRVPDFEGGATATPMTEGGAGATPRESQGSPYGEQELPTGVAVATPPSPSSLGSLKCSPSSSEASPSAGAGTEGGGGGDFLHQDEDRGTATGTPELHPLAEPFVAALDFRGRPPGAKQCGRLVALAAAALDAGWVEQDLKAYLDLGGAAVNSAAAVYAHRLAADELPDPATFREAARRPLEGTDAIVDGWMDLAGRSGPHRPYQDSWGRLEEEGRNGSRPQGWERVPHCGDPDCDEVTRRRETTGHDGLPTTTLCQRCHPAMRF</sequence>
<dbReference type="Proteomes" id="UP000659767">
    <property type="component" value="Unassembled WGS sequence"/>
</dbReference>
<reference evidence="3" key="1">
    <citation type="journal article" date="2019" name="Int. J. Syst. Evol. Microbiol.">
        <title>The Global Catalogue of Microorganisms (GCM) 10K type strain sequencing project: providing services to taxonomists for standard genome sequencing and annotation.</title>
        <authorList>
            <consortium name="The Broad Institute Genomics Platform"/>
            <consortium name="The Broad Institute Genome Sequencing Center for Infectious Disease"/>
            <person name="Wu L."/>
            <person name="Ma J."/>
        </authorList>
    </citation>
    <scope>NUCLEOTIDE SEQUENCE [LARGE SCALE GENOMIC DNA]</scope>
    <source>
        <strain evidence="3">JCM 4350</strain>
    </source>
</reference>
<evidence type="ECO:0000256" key="1">
    <source>
        <dbReference type="SAM" id="MobiDB-lite"/>
    </source>
</evidence>
<evidence type="ECO:0000313" key="2">
    <source>
        <dbReference type="EMBL" id="GGS63503.1"/>
    </source>
</evidence>
<comment type="caution">
    <text evidence="2">The sequence shown here is derived from an EMBL/GenBank/DDBJ whole genome shotgun (WGS) entry which is preliminary data.</text>
</comment>
<accession>A0ABQ2TCS0</accession>
<proteinExistence type="predicted"/>
<feature type="region of interest" description="Disordered" evidence="1">
    <location>
        <begin position="109"/>
        <end position="199"/>
    </location>
</feature>
<evidence type="ECO:0000313" key="3">
    <source>
        <dbReference type="Proteomes" id="UP000659767"/>
    </source>
</evidence>
<organism evidence="2 3">
    <name type="scientific">Streptomyces badius</name>
    <dbReference type="NCBI Taxonomy" id="1941"/>
    <lineage>
        <taxon>Bacteria</taxon>
        <taxon>Bacillati</taxon>
        <taxon>Actinomycetota</taxon>
        <taxon>Actinomycetes</taxon>
        <taxon>Kitasatosporales</taxon>
        <taxon>Streptomycetaceae</taxon>
        <taxon>Streptomyces</taxon>
    </lineage>
</organism>
<dbReference type="RefSeq" id="WP_199888848.1">
    <property type="nucleotide sequence ID" value="NZ_BMSZ01000012.1"/>
</dbReference>
<gene>
    <name evidence="2" type="ORF">GCM10010253_43010</name>
</gene>
<name>A0ABQ2TCS0_STRBA</name>
<feature type="region of interest" description="Disordered" evidence="1">
    <location>
        <begin position="300"/>
        <end position="333"/>
    </location>
</feature>
<dbReference type="EMBL" id="BMSZ01000012">
    <property type="protein sequence ID" value="GGS63503.1"/>
    <property type="molecule type" value="Genomic_DNA"/>
</dbReference>